<dbReference type="EMBL" id="DSBX01000186">
    <property type="protein sequence ID" value="HDQ99587.1"/>
    <property type="molecule type" value="Genomic_DNA"/>
</dbReference>
<accession>A0A7V0T5J8</accession>
<dbReference type="Proteomes" id="UP000885672">
    <property type="component" value="Unassembled WGS sequence"/>
</dbReference>
<keyword evidence="6" id="KW-0032">Aminotransferase</keyword>
<keyword evidence="2" id="KW-0808">Transferase</keyword>
<dbReference type="GO" id="GO:0030170">
    <property type="term" value="F:pyridoxal phosphate binding"/>
    <property type="evidence" value="ECO:0007669"/>
    <property type="project" value="InterPro"/>
</dbReference>
<dbReference type="SUPFAM" id="SSF53383">
    <property type="entry name" value="PLP-dependent transferases"/>
    <property type="match status" value="1"/>
</dbReference>
<evidence type="ECO:0000256" key="4">
    <source>
        <dbReference type="RuleBase" id="RU003693"/>
    </source>
</evidence>
<dbReference type="PANTHER" id="PTHR13693">
    <property type="entry name" value="CLASS II AMINOTRANSFERASE/8-AMINO-7-OXONONANOATE SYNTHASE"/>
    <property type="match status" value="1"/>
</dbReference>
<keyword evidence="3 4" id="KW-0663">Pyridoxal phosphate</keyword>
<dbReference type="InterPro" id="IPR015421">
    <property type="entry name" value="PyrdxlP-dep_Trfase_major"/>
</dbReference>
<dbReference type="GO" id="GO:0008483">
    <property type="term" value="F:transaminase activity"/>
    <property type="evidence" value="ECO:0007669"/>
    <property type="project" value="UniProtKB-KW"/>
</dbReference>
<evidence type="ECO:0000259" key="5">
    <source>
        <dbReference type="Pfam" id="PF00155"/>
    </source>
</evidence>
<comment type="cofactor">
    <cofactor evidence="1 4">
        <name>pyridoxal 5'-phosphate</name>
        <dbReference type="ChEBI" id="CHEBI:597326"/>
    </cofactor>
</comment>
<protein>
    <submittedName>
        <fullName evidence="6">Pyridoxal phosphate-dependent aminotransferase family protein</fullName>
    </submittedName>
</protein>
<evidence type="ECO:0000256" key="1">
    <source>
        <dbReference type="ARBA" id="ARBA00001933"/>
    </source>
</evidence>
<dbReference type="Gene3D" id="3.90.1150.10">
    <property type="entry name" value="Aspartate Aminotransferase, domain 1"/>
    <property type="match status" value="1"/>
</dbReference>
<dbReference type="InterPro" id="IPR015422">
    <property type="entry name" value="PyrdxlP-dep_Trfase_small"/>
</dbReference>
<gene>
    <name evidence="6" type="ORF">ENN51_04800</name>
</gene>
<comment type="similarity">
    <text evidence="4">Belongs to the class-II pyridoxal-phosphate-dependent aminotransferase family.</text>
</comment>
<dbReference type="InterPro" id="IPR004839">
    <property type="entry name" value="Aminotransferase_I/II_large"/>
</dbReference>
<dbReference type="Gene3D" id="3.40.640.10">
    <property type="entry name" value="Type I PLP-dependent aspartate aminotransferase-like (Major domain)"/>
    <property type="match status" value="1"/>
</dbReference>
<sequence>MDLFNKCLQYFPIVETAQRVGYYPYFIPLNSEPDRRVEIDGRELVMLGSNNYLGLTTHPKMKEAAIDAVRKYGTGCTGSRFLNGTLDLHVRLERELAEFYGKEDCIVFSTGYQANLGVMSSLVGKHDIAVADKFDHASIMDGCKMSYGAVKRFQHNDPESLERLLERLPPDAGKLVVVDGVFSMEGDLAPLDALVPIAGRHGCRFLVDDAHAVGVVGPDGRGTAAHFKVEADVDLVLGTFSKSFASIGGYVAGDHKVITFIRHNARSLIFSAAIPPPAAATALAALDIIRTEPERRARLWHNANRMLDGLRGLGYDIGSTVTPIIPIHIGDDMKTLNFWRSLYDGGIFANPVLPPAVPPNRSLIRTSYMATHTDEDIDLALELFERIGRKFGLLA</sequence>
<name>A0A7V0T5J8_UNCW3</name>
<dbReference type="CDD" id="cd06454">
    <property type="entry name" value="KBL_like"/>
    <property type="match status" value="1"/>
</dbReference>
<evidence type="ECO:0000313" key="6">
    <source>
        <dbReference type="EMBL" id="HDQ99587.1"/>
    </source>
</evidence>
<dbReference type="PANTHER" id="PTHR13693:SF3">
    <property type="entry name" value="LD36009P"/>
    <property type="match status" value="1"/>
</dbReference>
<feature type="domain" description="Aminotransferase class I/classII large" evidence="5">
    <location>
        <begin position="43"/>
        <end position="382"/>
    </location>
</feature>
<dbReference type="AlphaFoldDB" id="A0A7V0T5J8"/>
<reference evidence="6" key="1">
    <citation type="journal article" date="2020" name="mSystems">
        <title>Genome- and Community-Level Interaction Insights into Carbon Utilization and Element Cycling Functions of Hydrothermarchaeota in Hydrothermal Sediment.</title>
        <authorList>
            <person name="Zhou Z."/>
            <person name="Liu Y."/>
            <person name="Xu W."/>
            <person name="Pan J."/>
            <person name="Luo Z.H."/>
            <person name="Li M."/>
        </authorList>
    </citation>
    <scope>NUCLEOTIDE SEQUENCE [LARGE SCALE GENOMIC DNA]</scope>
    <source>
        <strain evidence="6">SpSt-1182</strain>
    </source>
</reference>
<dbReference type="InterPro" id="IPR015424">
    <property type="entry name" value="PyrdxlP-dep_Trfase"/>
</dbReference>
<dbReference type="PROSITE" id="PS00599">
    <property type="entry name" value="AA_TRANSFER_CLASS_2"/>
    <property type="match status" value="1"/>
</dbReference>
<evidence type="ECO:0000256" key="3">
    <source>
        <dbReference type="ARBA" id="ARBA00022898"/>
    </source>
</evidence>
<dbReference type="InterPro" id="IPR050087">
    <property type="entry name" value="AON_synthase_class-II"/>
</dbReference>
<dbReference type="Pfam" id="PF00155">
    <property type="entry name" value="Aminotran_1_2"/>
    <property type="match status" value="1"/>
</dbReference>
<proteinExistence type="inferred from homology"/>
<evidence type="ECO:0000256" key="2">
    <source>
        <dbReference type="ARBA" id="ARBA00022679"/>
    </source>
</evidence>
<comment type="caution">
    <text evidence="6">The sequence shown here is derived from an EMBL/GenBank/DDBJ whole genome shotgun (WGS) entry which is preliminary data.</text>
</comment>
<organism evidence="6">
    <name type="scientific">candidate division WOR-3 bacterium</name>
    <dbReference type="NCBI Taxonomy" id="2052148"/>
    <lineage>
        <taxon>Bacteria</taxon>
        <taxon>Bacteria division WOR-3</taxon>
    </lineage>
</organism>
<dbReference type="InterPro" id="IPR001917">
    <property type="entry name" value="Aminotrans_II_pyridoxalP_BS"/>
</dbReference>